<name>A0A8K0JL93_9TREE</name>
<dbReference type="PANTHER" id="PTHR37984:SF5">
    <property type="entry name" value="PROTEIN NYNRIN-LIKE"/>
    <property type="match status" value="1"/>
</dbReference>
<evidence type="ECO:0000256" key="9">
    <source>
        <dbReference type="SAM" id="MobiDB-lite"/>
    </source>
</evidence>
<keyword evidence="2" id="KW-0808">Transferase</keyword>
<protein>
    <recommendedName>
        <fullName evidence="1">RNA-directed DNA polymerase</fullName>
        <ecNumber evidence="1">2.7.7.49</ecNumber>
    </recommendedName>
</protein>
<dbReference type="Gene3D" id="2.40.70.10">
    <property type="entry name" value="Acid Proteases"/>
    <property type="match status" value="1"/>
</dbReference>
<dbReference type="Proteomes" id="UP000812966">
    <property type="component" value="Unassembled WGS sequence"/>
</dbReference>
<keyword evidence="3" id="KW-0548">Nucleotidyltransferase</keyword>
<evidence type="ECO:0000256" key="4">
    <source>
        <dbReference type="ARBA" id="ARBA00022722"/>
    </source>
</evidence>
<dbReference type="CDD" id="cd01647">
    <property type="entry name" value="RT_LTR"/>
    <property type="match status" value="1"/>
</dbReference>
<evidence type="ECO:0000256" key="2">
    <source>
        <dbReference type="ARBA" id="ARBA00022679"/>
    </source>
</evidence>
<dbReference type="InterPro" id="IPR043502">
    <property type="entry name" value="DNA/RNA_pol_sf"/>
</dbReference>
<dbReference type="PANTHER" id="PTHR37984">
    <property type="entry name" value="PROTEIN CBG26694"/>
    <property type="match status" value="1"/>
</dbReference>
<dbReference type="InterPro" id="IPR036397">
    <property type="entry name" value="RNaseH_sf"/>
</dbReference>
<evidence type="ECO:0000256" key="3">
    <source>
        <dbReference type="ARBA" id="ARBA00022695"/>
    </source>
</evidence>
<dbReference type="EC" id="2.7.7.49" evidence="1"/>
<dbReference type="Pfam" id="PF17917">
    <property type="entry name" value="RT_RNaseH"/>
    <property type="match status" value="1"/>
</dbReference>
<dbReference type="InterPro" id="IPR050951">
    <property type="entry name" value="Retrovirus_Pol_polyprotein"/>
</dbReference>
<feature type="region of interest" description="Disordered" evidence="9">
    <location>
        <begin position="1111"/>
        <end position="1130"/>
    </location>
</feature>
<evidence type="ECO:0000256" key="5">
    <source>
        <dbReference type="ARBA" id="ARBA00022759"/>
    </source>
</evidence>
<evidence type="ECO:0000313" key="11">
    <source>
        <dbReference type="EMBL" id="KAG7544328.1"/>
    </source>
</evidence>
<keyword evidence="6" id="KW-0378">Hydrolase</keyword>
<dbReference type="AlphaFoldDB" id="A0A8K0JL93"/>
<dbReference type="CDD" id="cd09274">
    <property type="entry name" value="RNase_HI_RT_Ty3"/>
    <property type="match status" value="1"/>
</dbReference>
<dbReference type="InterPro" id="IPR043128">
    <property type="entry name" value="Rev_trsase/Diguanyl_cyclase"/>
</dbReference>
<evidence type="ECO:0000256" key="6">
    <source>
        <dbReference type="ARBA" id="ARBA00022801"/>
    </source>
</evidence>
<dbReference type="InterPro" id="IPR001584">
    <property type="entry name" value="Integrase_cat-core"/>
</dbReference>
<dbReference type="GO" id="GO:0003723">
    <property type="term" value="F:RNA binding"/>
    <property type="evidence" value="ECO:0007669"/>
    <property type="project" value="UniProtKB-KW"/>
</dbReference>
<sequence length="1149" mass="128341">MDSMALVSAMDQSFYGKHRNGLGPIEPSNKILRMADGSKRKSEGLVRVEFVLTYDGGRIVTPVSMEVVESAGAWDVLFGLPMMVQTRAVIDFGERELRIKGGADGGVKTFKAYDTEDNRANIDDLLALELDDNDEGRIPDFGPTKDTSLAREDQILQKIIIGDDLSSQQRAKVVELIKAKHEAWALSLSELQEANVAPTTIHVNPDVPLPLEPTQRMSTTEAAAAGIYIDSLLQARLVRPIDPWEVKCVSNIIMVPKKQVGADEAEVKRRVDNAISQTPIEQEEGGERKDVDPTTLYRMVFNFKPLNKAARCSPFMPGNMQDLVARASGRRYISVMDQLGAFYSFPLAAESQAYTAFFVPGRGYFCHTRMAQGLAGSPATMQTGAANAYKGLLGNIAEIWMDDLFTSSSTFEDHIKNLGDLADRAIQAGLRWSPAKTKLFMSEAKIGGQLVSIEGVRPDPEKVDAIVHLAVPSTAMQALSFVNKASHFRRTIKNFSAIAAPLTDLTRHVTASRKTKGALKRALEETNIESQWGKREQDSFDAIKRGLCELVLTGAPIYDGGKTPFQIDVDACAEGFGAHLYQSVDGEIRTIEFASKRTSEREQNTHSFLLELKCVKWALDRFRSTIHGHRVILHTDCQAVRDLLNNDRPTFQQAAWKDAILNCGSLLEFRHKSGKDNVIADFLSRNAVGERGASIEVDPSIKGVVNDICYCSDTSWNEPEPIEENHLCWMDGEDPADENLRKRFKGDDLYAVVCFLTKLINSDADIVVQKAKLFWTREGKLYTRHRGGHEMEVLPTREGPGAAAAAHEECGHFAKEITIRHLQRSVTWLSIRKDVGIAIENCLIFRKFGPRLRNSLLRETLRYAPFHLVAMDYLFLPKTKEGFRIALIAVDSCSKFIFGWAYANQEPSTETALTALADMGRRYMLPREIVVNNQFVTKAMKDATADKIVLTPAAPYAHVALAENANHLVLDRLRRICRMTDSIEELLPDESAFEAWPQRLQMSIAALDNRRLESLGGYSPRELLFGQTDLNPLPAKLCDFGQSAKDLRMEAMEARDADVNRRMGHDQKPVKPFYIGQLVQVYDPKKDDTHEAVRKLKKKWSGPYRIVDMSRSSAQLSTPDGDPAGRAGFDRLRPWRGYVELRKAGDERE</sequence>
<dbReference type="SUPFAM" id="SSF53098">
    <property type="entry name" value="Ribonuclease H-like"/>
    <property type="match status" value="1"/>
</dbReference>
<keyword evidence="5" id="KW-0255">Endonuclease</keyword>
<evidence type="ECO:0000256" key="7">
    <source>
        <dbReference type="ARBA" id="ARBA00022884"/>
    </source>
</evidence>
<reference evidence="11" key="1">
    <citation type="submission" date="2020-04" db="EMBL/GenBank/DDBJ databases">
        <title>Analysis of mating type loci in Filobasidium floriforme.</title>
        <authorList>
            <person name="Nowrousian M."/>
        </authorList>
    </citation>
    <scope>NUCLEOTIDE SEQUENCE</scope>
    <source>
        <strain evidence="11">CBS 6242</strain>
    </source>
</reference>
<dbReference type="InterPro" id="IPR012337">
    <property type="entry name" value="RNaseH-like_sf"/>
</dbReference>
<dbReference type="SUPFAM" id="SSF56672">
    <property type="entry name" value="DNA/RNA polymerases"/>
    <property type="match status" value="1"/>
</dbReference>
<dbReference type="GO" id="GO:0005634">
    <property type="term" value="C:nucleus"/>
    <property type="evidence" value="ECO:0007669"/>
    <property type="project" value="UniProtKB-ARBA"/>
</dbReference>
<comment type="caution">
    <text evidence="11">The sequence shown here is derived from an EMBL/GenBank/DDBJ whole genome shotgun (WGS) entry which is preliminary data.</text>
</comment>
<dbReference type="GO" id="GO:0004519">
    <property type="term" value="F:endonuclease activity"/>
    <property type="evidence" value="ECO:0007669"/>
    <property type="project" value="UniProtKB-KW"/>
</dbReference>
<dbReference type="Gene3D" id="3.30.70.270">
    <property type="match status" value="2"/>
</dbReference>
<dbReference type="InterPro" id="IPR021109">
    <property type="entry name" value="Peptidase_aspartic_dom_sf"/>
</dbReference>
<organism evidence="11 12">
    <name type="scientific">Filobasidium floriforme</name>
    <dbReference type="NCBI Taxonomy" id="5210"/>
    <lineage>
        <taxon>Eukaryota</taxon>
        <taxon>Fungi</taxon>
        <taxon>Dikarya</taxon>
        <taxon>Basidiomycota</taxon>
        <taxon>Agaricomycotina</taxon>
        <taxon>Tremellomycetes</taxon>
        <taxon>Filobasidiales</taxon>
        <taxon>Filobasidiaceae</taxon>
        <taxon>Filobasidium</taxon>
    </lineage>
</organism>
<dbReference type="Gene3D" id="1.10.340.70">
    <property type="match status" value="1"/>
</dbReference>
<dbReference type="InterPro" id="IPR041373">
    <property type="entry name" value="RT_RNaseH"/>
</dbReference>
<dbReference type="Gene3D" id="3.10.10.10">
    <property type="entry name" value="HIV Type 1 Reverse Transcriptase, subunit A, domain 1"/>
    <property type="match status" value="1"/>
</dbReference>
<accession>A0A8K0JL93</accession>
<dbReference type="Pfam" id="PF00078">
    <property type="entry name" value="RVT_1"/>
    <property type="match status" value="1"/>
</dbReference>
<keyword evidence="8" id="KW-0695">RNA-directed DNA polymerase</keyword>
<dbReference type="GO" id="GO:0016787">
    <property type="term" value="F:hydrolase activity"/>
    <property type="evidence" value="ECO:0007669"/>
    <property type="project" value="UniProtKB-KW"/>
</dbReference>
<keyword evidence="12" id="KW-1185">Reference proteome</keyword>
<gene>
    <name evidence="11" type="ORF">FFLO_03289</name>
</gene>
<dbReference type="PROSITE" id="PS50994">
    <property type="entry name" value="INTEGRASE"/>
    <property type="match status" value="1"/>
</dbReference>
<evidence type="ECO:0000256" key="8">
    <source>
        <dbReference type="ARBA" id="ARBA00022918"/>
    </source>
</evidence>
<keyword evidence="4" id="KW-0540">Nuclease</keyword>
<evidence type="ECO:0000313" key="12">
    <source>
        <dbReference type="Proteomes" id="UP000812966"/>
    </source>
</evidence>
<feature type="domain" description="Integrase catalytic" evidence="10">
    <location>
        <begin position="861"/>
        <end position="1028"/>
    </location>
</feature>
<proteinExistence type="predicted"/>
<keyword evidence="7" id="KW-0694">RNA-binding</keyword>
<evidence type="ECO:0000259" key="10">
    <source>
        <dbReference type="PROSITE" id="PS50994"/>
    </source>
</evidence>
<dbReference type="GO" id="GO:0003964">
    <property type="term" value="F:RNA-directed DNA polymerase activity"/>
    <property type="evidence" value="ECO:0007669"/>
    <property type="project" value="UniProtKB-KW"/>
</dbReference>
<dbReference type="EMBL" id="JABELV010000059">
    <property type="protein sequence ID" value="KAG7544328.1"/>
    <property type="molecule type" value="Genomic_DNA"/>
</dbReference>
<dbReference type="Gene3D" id="3.30.420.10">
    <property type="entry name" value="Ribonuclease H-like superfamily/Ribonuclease H"/>
    <property type="match status" value="1"/>
</dbReference>
<dbReference type="GO" id="GO:0015074">
    <property type="term" value="P:DNA integration"/>
    <property type="evidence" value="ECO:0007669"/>
    <property type="project" value="InterPro"/>
</dbReference>
<dbReference type="InterPro" id="IPR000477">
    <property type="entry name" value="RT_dom"/>
</dbReference>
<evidence type="ECO:0000256" key="1">
    <source>
        <dbReference type="ARBA" id="ARBA00012493"/>
    </source>
</evidence>